<dbReference type="GO" id="GO:0009432">
    <property type="term" value="P:SOS response"/>
    <property type="evidence" value="ECO:0007669"/>
    <property type="project" value="TreeGrafter"/>
</dbReference>
<dbReference type="EMBL" id="RJKX01000017">
    <property type="protein sequence ID" value="ROP83060.1"/>
    <property type="molecule type" value="Genomic_DNA"/>
</dbReference>
<dbReference type="Gene3D" id="3.30.470.20">
    <property type="entry name" value="ATP-grasp fold, B domain"/>
    <property type="match status" value="1"/>
</dbReference>
<keyword evidence="1" id="KW-0547">Nucleotide-binding</keyword>
<dbReference type="GO" id="GO:0018169">
    <property type="term" value="F:ribosomal S6-glutamic acid ligase activity"/>
    <property type="evidence" value="ECO:0007669"/>
    <property type="project" value="TreeGrafter"/>
</dbReference>
<dbReference type="GO" id="GO:0046872">
    <property type="term" value="F:metal ion binding"/>
    <property type="evidence" value="ECO:0007669"/>
    <property type="project" value="InterPro"/>
</dbReference>
<feature type="domain" description="ATP-grasp" evidence="2">
    <location>
        <begin position="219"/>
        <end position="433"/>
    </location>
</feature>
<evidence type="ECO:0000259" key="2">
    <source>
        <dbReference type="PROSITE" id="PS50975"/>
    </source>
</evidence>
<evidence type="ECO:0000256" key="1">
    <source>
        <dbReference type="PROSITE-ProRule" id="PRU00409"/>
    </source>
</evidence>
<dbReference type="InterPro" id="IPR011761">
    <property type="entry name" value="ATP-grasp"/>
</dbReference>
<dbReference type="GO" id="GO:0005524">
    <property type="term" value="F:ATP binding"/>
    <property type="evidence" value="ECO:0007669"/>
    <property type="project" value="UniProtKB-UniRule"/>
</dbReference>
<keyword evidence="1" id="KW-0067">ATP-binding</keyword>
<keyword evidence="3" id="KW-0436">Ligase</keyword>
<gene>
    <name evidence="3" type="ORF">EDC65_4588</name>
</gene>
<keyword evidence="4" id="KW-1185">Reference proteome</keyword>
<dbReference type="OrthoDB" id="9803907at2"/>
<sequence length="629" mass="64663">MAEGDGQILAGRQGAAASIRHYRAGNRHGRLPVSVARVFVPRHGLPDQAILAAIKGAVPALKLPAAVDVGPGVGAAFGAIVGTLASELLRLAYEPAGGHQVLGAADPSTIDLLLVAHRPVVGARALALALDLLGARQAGPPADAVAAFLDWAKPIQLHDQDAHLADVAAVRGIPWRASPLGQGPLLLGEGARLRRTFANLTDRTSFLGVDICSSKWVTSRTLRAAGLPSPGQRRAASVEEAQRAAAALGYPVVLKPANASRGVGICCDLGTPAEVAAAFPSARHHGPVIVETFAEGDDYRLFIVGGRYFSTLRRRAAAVLADGTSTVAALVAAENLRRADPTSNPTGAHLLPLPLDAEADRLLRRQGFDRQSVAPAGTEVRLRSVANWSQGGTFDYPTAVHPTNIRLAERVAALMGMDVVGVDLICQDLTRPFHETGAIIHEVQRQPTSGLRNVGVYERMMDHVLPAGTPVRIPIVGVVGPAAGAVVAAVAAELGALGLRVGMAGKGGLRVGRLARSADDRRPDGLALLVDDPSVDAAVVELDPHHLIERGLGHCRLDVAVLTGGETPADVARLLAGVADRGLVCAATDHRGTAAAGQAGVALVAVPGADGATLAAAALGLLDLSPVAS</sequence>
<dbReference type="AlphaFoldDB" id="A0A3N1KWU4"/>
<dbReference type="SUPFAM" id="SSF56059">
    <property type="entry name" value="Glutathione synthetase ATP-binding domain-like"/>
    <property type="match status" value="1"/>
</dbReference>
<dbReference type="InterPro" id="IPR013815">
    <property type="entry name" value="ATP_grasp_subdomain_1"/>
</dbReference>
<dbReference type="PANTHER" id="PTHR21621:SF0">
    <property type="entry name" value="BETA-CITRYLGLUTAMATE SYNTHASE B-RELATED"/>
    <property type="match status" value="1"/>
</dbReference>
<reference evidence="3 4" key="1">
    <citation type="submission" date="2018-11" db="EMBL/GenBank/DDBJ databases">
        <title>Genomic Encyclopedia of Type Strains, Phase IV (KMG-IV): sequencing the most valuable type-strain genomes for metagenomic binning, comparative biology and taxonomic classification.</title>
        <authorList>
            <person name="Goeker M."/>
        </authorList>
    </citation>
    <scope>NUCLEOTIDE SEQUENCE [LARGE SCALE GENOMIC DNA]</scope>
    <source>
        <strain evidence="3 4">DSM 5900</strain>
    </source>
</reference>
<evidence type="ECO:0000313" key="4">
    <source>
        <dbReference type="Proteomes" id="UP000278222"/>
    </source>
</evidence>
<accession>A0A3N1KWU4</accession>
<protein>
    <submittedName>
        <fullName evidence="3">D-alanine-D-alanine ligase-like ATP-grasp enzyme</fullName>
    </submittedName>
</protein>
<comment type="caution">
    <text evidence="3">The sequence shown here is derived from an EMBL/GenBank/DDBJ whole genome shotgun (WGS) entry which is preliminary data.</text>
</comment>
<dbReference type="Proteomes" id="UP000278222">
    <property type="component" value="Unassembled WGS sequence"/>
</dbReference>
<name>A0A3N1KWU4_9PROT</name>
<dbReference type="Gene3D" id="3.30.1490.20">
    <property type="entry name" value="ATP-grasp fold, A domain"/>
    <property type="match status" value="1"/>
</dbReference>
<dbReference type="PROSITE" id="PS50975">
    <property type="entry name" value="ATP_GRASP"/>
    <property type="match status" value="1"/>
</dbReference>
<organism evidence="3 4">
    <name type="scientific">Stella humosa</name>
    <dbReference type="NCBI Taxonomy" id="94"/>
    <lineage>
        <taxon>Bacteria</taxon>
        <taxon>Pseudomonadati</taxon>
        <taxon>Pseudomonadota</taxon>
        <taxon>Alphaproteobacteria</taxon>
        <taxon>Rhodospirillales</taxon>
        <taxon>Stellaceae</taxon>
        <taxon>Stella</taxon>
    </lineage>
</organism>
<dbReference type="GO" id="GO:0005737">
    <property type="term" value="C:cytoplasm"/>
    <property type="evidence" value="ECO:0007669"/>
    <property type="project" value="TreeGrafter"/>
</dbReference>
<dbReference type="PANTHER" id="PTHR21621">
    <property type="entry name" value="RIBOSOMAL PROTEIN S6 MODIFICATION PROTEIN"/>
    <property type="match status" value="1"/>
</dbReference>
<evidence type="ECO:0000313" key="3">
    <source>
        <dbReference type="EMBL" id="ROP83060.1"/>
    </source>
</evidence>
<proteinExistence type="predicted"/>
<dbReference type="RefSeq" id="WP_123693993.1">
    <property type="nucleotide sequence ID" value="NZ_AP019700.1"/>
</dbReference>